<reference evidence="15" key="1">
    <citation type="journal article" date="2019" name="Int. J. Syst. Evol. Microbiol.">
        <title>The Global Catalogue of Microorganisms (GCM) 10K type strain sequencing project: providing services to taxonomists for standard genome sequencing and annotation.</title>
        <authorList>
            <consortium name="The Broad Institute Genomics Platform"/>
            <consortium name="The Broad Institute Genome Sequencing Center for Infectious Disease"/>
            <person name="Wu L."/>
            <person name="Ma J."/>
        </authorList>
    </citation>
    <scope>NUCLEOTIDE SEQUENCE [LARGE SCALE GENOMIC DNA]</scope>
    <source>
        <strain evidence="15">JCM 14718</strain>
    </source>
</reference>
<keyword evidence="4 10" id="KW-0812">Transmembrane</keyword>
<evidence type="ECO:0000256" key="4">
    <source>
        <dbReference type="ARBA" id="ARBA00022692"/>
    </source>
</evidence>
<evidence type="ECO:0000256" key="1">
    <source>
        <dbReference type="ARBA" id="ARBA00004651"/>
    </source>
</evidence>
<proteinExistence type="inferred from homology"/>
<keyword evidence="7 9" id="KW-0129">CBS domain</keyword>
<dbReference type="Gene3D" id="3.30.465.10">
    <property type="match status" value="1"/>
</dbReference>
<evidence type="ECO:0000256" key="8">
    <source>
        <dbReference type="ARBA" id="ARBA00023136"/>
    </source>
</evidence>
<dbReference type="PANTHER" id="PTHR43099">
    <property type="entry name" value="UPF0053 PROTEIN YRKA"/>
    <property type="match status" value="1"/>
</dbReference>
<evidence type="ECO:0000256" key="10">
    <source>
        <dbReference type="PROSITE-ProRule" id="PRU01193"/>
    </source>
</evidence>
<feature type="compositionally biased region" description="Acidic residues" evidence="11">
    <location>
        <begin position="439"/>
        <end position="450"/>
    </location>
</feature>
<evidence type="ECO:0000313" key="14">
    <source>
        <dbReference type="EMBL" id="GAA1679368.1"/>
    </source>
</evidence>
<dbReference type="RefSeq" id="WP_344310873.1">
    <property type="nucleotide sequence ID" value="NZ_BAAANY010000009.1"/>
</dbReference>
<dbReference type="InterPro" id="IPR036318">
    <property type="entry name" value="FAD-bd_PCMH-like_sf"/>
</dbReference>
<gene>
    <name evidence="14" type="ORF">GCM10009765_30730</name>
</gene>
<dbReference type="SUPFAM" id="SSF56176">
    <property type="entry name" value="FAD-binding/transporter-associated domain-like"/>
    <property type="match status" value="1"/>
</dbReference>
<evidence type="ECO:0000256" key="5">
    <source>
        <dbReference type="ARBA" id="ARBA00022737"/>
    </source>
</evidence>
<dbReference type="PANTHER" id="PTHR43099:SF6">
    <property type="entry name" value="UPF0053 PROTEIN RV1842C"/>
    <property type="match status" value="1"/>
</dbReference>
<evidence type="ECO:0000259" key="13">
    <source>
        <dbReference type="PROSITE" id="PS51846"/>
    </source>
</evidence>
<dbReference type="PROSITE" id="PS51846">
    <property type="entry name" value="CNNM"/>
    <property type="match status" value="1"/>
</dbReference>
<organism evidence="14 15">
    <name type="scientific">Fodinicola feengrottensis</name>
    <dbReference type="NCBI Taxonomy" id="435914"/>
    <lineage>
        <taxon>Bacteria</taxon>
        <taxon>Bacillati</taxon>
        <taxon>Actinomycetota</taxon>
        <taxon>Actinomycetes</taxon>
        <taxon>Mycobacteriales</taxon>
        <taxon>Fodinicola</taxon>
    </lineage>
</organism>
<feature type="domain" description="CBS" evidence="12">
    <location>
        <begin position="279"/>
        <end position="336"/>
    </location>
</feature>
<comment type="subcellular location">
    <subcellularLocation>
        <location evidence="1">Cell membrane</location>
        <topology evidence="1">Multi-pass membrane protein</topology>
    </subcellularLocation>
</comment>
<evidence type="ECO:0000313" key="15">
    <source>
        <dbReference type="Proteomes" id="UP001500618"/>
    </source>
</evidence>
<evidence type="ECO:0000256" key="6">
    <source>
        <dbReference type="ARBA" id="ARBA00022989"/>
    </source>
</evidence>
<keyword evidence="5" id="KW-0677">Repeat</keyword>
<dbReference type="Proteomes" id="UP001500618">
    <property type="component" value="Unassembled WGS sequence"/>
</dbReference>
<dbReference type="InterPro" id="IPR016169">
    <property type="entry name" value="FAD-bd_PCMH_sub2"/>
</dbReference>
<keyword evidence="3" id="KW-1003">Cell membrane</keyword>
<keyword evidence="8 10" id="KW-0472">Membrane</keyword>
<evidence type="ECO:0000256" key="2">
    <source>
        <dbReference type="ARBA" id="ARBA00006337"/>
    </source>
</evidence>
<dbReference type="InterPro" id="IPR051676">
    <property type="entry name" value="UPF0053_domain"/>
</dbReference>
<dbReference type="SMART" id="SM01091">
    <property type="entry name" value="CorC_HlyC"/>
    <property type="match status" value="1"/>
</dbReference>
<dbReference type="InterPro" id="IPR046342">
    <property type="entry name" value="CBS_dom_sf"/>
</dbReference>
<protein>
    <submittedName>
        <fullName evidence="14">Hemolysin family protein</fullName>
    </submittedName>
</protein>
<evidence type="ECO:0000259" key="12">
    <source>
        <dbReference type="PROSITE" id="PS51371"/>
    </source>
</evidence>
<dbReference type="CDD" id="cd04590">
    <property type="entry name" value="CBS_pair_CorC_HlyC_assoc"/>
    <property type="match status" value="1"/>
</dbReference>
<evidence type="ECO:0000256" key="11">
    <source>
        <dbReference type="SAM" id="MobiDB-lite"/>
    </source>
</evidence>
<dbReference type="SUPFAM" id="SSF54631">
    <property type="entry name" value="CBS-domain pair"/>
    <property type="match status" value="1"/>
</dbReference>
<comment type="similarity">
    <text evidence="2">Belongs to the UPF0053 family.</text>
</comment>
<comment type="caution">
    <text evidence="14">The sequence shown here is derived from an EMBL/GenBank/DDBJ whole genome shotgun (WGS) entry which is preliminary data.</text>
</comment>
<evidence type="ECO:0000256" key="7">
    <source>
        <dbReference type="ARBA" id="ARBA00023122"/>
    </source>
</evidence>
<evidence type="ECO:0000256" key="9">
    <source>
        <dbReference type="PROSITE-ProRule" id="PRU00703"/>
    </source>
</evidence>
<dbReference type="EMBL" id="BAAANY010000009">
    <property type="protein sequence ID" value="GAA1679368.1"/>
    <property type="molecule type" value="Genomic_DNA"/>
</dbReference>
<name>A0ABP4SYK3_9ACTN</name>
<dbReference type="Pfam" id="PF01595">
    <property type="entry name" value="CNNM"/>
    <property type="match status" value="1"/>
</dbReference>
<feature type="domain" description="CNNM transmembrane" evidence="13">
    <location>
        <begin position="1"/>
        <end position="195"/>
    </location>
</feature>
<dbReference type="Pfam" id="PF00571">
    <property type="entry name" value="CBS"/>
    <property type="match status" value="1"/>
</dbReference>
<sequence length="450" mass="47681">MAFFLLTAGNAFFVIAEYSLVTVDRALVQEQAAAGDGRAKQVAKAVRSLSFQLSGAQLGITLTALLTGYLARPAVAHLIEPSLQSVGVSAPVADGIATAVALIFATLFTVLFGELVPKNAALSIPMPLARWSAPVLRIFSAVLRPVIALLNGTANAVVRLLGIEPQEELASARSPEELGLLAAISARAGALPSETATLLQRTIRFGDKRAAEAMTPRVDVVGLPASSTAEELLTLALESGHTRFPVYDGTLDTVIGVAAVIDALQVPPDRRASTGVREIAREPLLVPETLELDTTLSRLQESGIQMAVVVDEYGGTDGIVTVEDLAEELVGEIDDEFDEPEVDAVPVTATALTTQSATVTSPLTDQSVLVNGLLREDELAEHTGFRLPDGPFETLAGFLMARLGHIPTEGETVTERGWEFTVTSVERHRVEQVRVQPPEESDEPENGNGS</sequence>
<keyword evidence="6 10" id="KW-1133">Transmembrane helix</keyword>
<accession>A0ABP4SYK3</accession>
<evidence type="ECO:0000256" key="3">
    <source>
        <dbReference type="ARBA" id="ARBA00022475"/>
    </source>
</evidence>
<dbReference type="Gene3D" id="3.10.580.10">
    <property type="entry name" value="CBS-domain"/>
    <property type="match status" value="1"/>
</dbReference>
<dbReference type="InterPro" id="IPR044751">
    <property type="entry name" value="Ion_transp-like_CBS"/>
</dbReference>
<feature type="region of interest" description="Disordered" evidence="11">
    <location>
        <begin position="431"/>
        <end position="450"/>
    </location>
</feature>
<dbReference type="Pfam" id="PF03471">
    <property type="entry name" value="CorC_HlyC"/>
    <property type="match status" value="1"/>
</dbReference>
<feature type="domain" description="CBS" evidence="12">
    <location>
        <begin position="214"/>
        <end position="273"/>
    </location>
</feature>
<dbReference type="InterPro" id="IPR000644">
    <property type="entry name" value="CBS_dom"/>
</dbReference>
<dbReference type="SMART" id="SM00116">
    <property type="entry name" value="CBS"/>
    <property type="match status" value="2"/>
</dbReference>
<dbReference type="PROSITE" id="PS51371">
    <property type="entry name" value="CBS"/>
    <property type="match status" value="2"/>
</dbReference>
<dbReference type="InterPro" id="IPR005170">
    <property type="entry name" value="Transptr-assoc_dom"/>
</dbReference>
<keyword evidence="15" id="KW-1185">Reference proteome</keyword>
<dbReference type="InterPro" id="IPR002550">
    <property type="entry name" value="CNNM"/>
</dbReference>